<evidence type="ECO:0000256" key="2">
    <source>
        <dbReference type="SAM" id="SignalP"/>
    </source>
</evidence>
<dbReference type="Pfam" id="PF10633">
    <property type="entry name" value="NPCBM_assoc"/>
    <property type="match status" value="1"/>
</dbReference>
<keyword evidence="1" id="KW-0472">Membrane</keyword>
<evidence type="ECO:0000259" key="3">
    <source>
        <dbReference type="Pfam" id="PF10633"/>
    </source>
</evidence>
<feature type="chain" id="PRO_5046417834" description="Alpha-galactosidase NEW3 domain-containing protein" evidence="2">
    <location>
        <begin position="30"/>
        <end position="388"/>
    </location>
</feature>
<protein>
    <recommendedName>
        <fullName evidence="3">Alpha-galactosidase NEW3 domain-containing protein</fullName>
    </recommendedName>
</protein>
<feature type="signal peptide" evidence="2">
    <location>
        <begin position="1"/>
        <end position="29"/>
    </location>
</feature>
<keyword evidence="2" id="KW-0732">Signal</keyword>
<evidence type="ECO:0000313" key="5">
    <source>
        <dbReference type="Proteomes" id="UP001285921"/>
    </source>
</evidence>
<keyword evidence="1" id="KW-0812">Transmembrane</keyword>
<accession>A0ABQ6NUI2</accession>
<organism evidence="4 5">
    <name type="scientific">Paenibacillus glycanilyticus</name>
    <dbReference type="NCBI Taxonomy" id="126569"/>
    <lineage>
        <taxon>Bacteria</taxon>
        <taxon>Bacillati</taxon>
        <taxon>Bacillota</taxon>
        <taxon>Bacilli</taxon>
        <taxon>Bacillales</taxon>
        <taxon>Paenibacillaceae</taxon>
        <taxon>Paenibacillus</taxon>
    </lineage>
</organism>
<dbReference type="InterPro" id="IPR018905">
    <property type="entry name" value="A-galactase_NEW3"/>
</dbReference>
<dbReference type="PANTHER" id="PTHR39198:SF1">
    <property type="entry name" value="ALPHA-GALACTOSIDASE NEW3 DOMAIN-CONTAINING PROTEIN"/>
    <property type="match status" value="1"/>
</dbReference>
<comment type="caution">
    <text evidence="4">The sequence shown here is derived from an EMBL/GenBank/DDBJ whole genome shotgun (WGS) entry which is preliminary data.</text>
</comment>
<name>A0ABQ6NUI2_9BACL</name>
<dbReference type="RefSeq" id="WP_317982107.1">
    <property type="nucleotide sequence ID" value="NZ_BTCL01000030.1"/>
</dbReference>
<feature type="transmembrane region" description="Helical" evidence="1">
    <location>
        <begin position="362"/>
        <end position="382"/>
    </location>
</feature>
<keyword evidence="5" id="KW-1185">Reference proteome</keyword>
<gene>
    <name evidence="4" type="ORF">PghCCS26_56430</name>
</gene>
<dbReference type="Gene3D" id="2.60.40.10">
    <property type="entry name" value="Immunoglobulins"/>
    <property type="match status" value="1"/>
</dbReference>
<evidence type="ECO:0000313" key="4">
    <source>
        <dbReference type="EMBL" id="GMK48513.1"/>
    </source>
</evidence>
<dbReference type="EMBL" id="BTCL01000030">
    <property type="protein sequence ID" value="GMK48513.1"/>
    <property type="molecule type" value="Genomic_DNA"/>
</dbReference>
<dbReference type="PANTHER" id="PTHR39198">
    <property type="entry name" value="HYPOTHETICAL MEMBRANE PROTEIN, CONSERVED"/>
    <property type="match status" value="1"/>
</dbReference>
<keyword evidence="1" id="KW-1133">Transmembrane helix</keyword>
<evidence type="ECO:0000256" key="1">
    <source>
        <dbReference type="SAM" id="Phobius"/>
    </source>
</evidence>
<dbReference type="InterPro" id="IPR013783">
    <property type="entry name" value="Ig-like_fold"/>
</dbReference>
<reference evidence="4 5" key="1">
    <citation type="submission" date="2023-05" db="EMBL/GenBank/DDBJ databases">
        <title>Draft genome of Paenibacillus sp. CCS26.</title>
        <authorList>
            <person name="Akita H."/>
            <person name="Shinto Y."/>
            <person name="Kimura Z."/>
        </authorList>
    </citation>
    <scope>NUCLEOTIDE SEQUENCE [LARGE SCALE GENOMIC DNA]</scope>
    <source>
        <strain evidence="4 5">CCS26</strain>
    </source>
</reference>
<sequence length="388" mass="40966">MLQACRKKSAKYLLALGMTLGAVSLGTGAMPVSAAAAVELYTPYLQLSAPPGDSIAYSVDIINHGSSTQTVDLGFDEKGNKWDYELTAGGRTVSRIAVKPGESQTVNLQLDVPLEINKGVYQFQMNADGSVLPLAVQVSEQGTFRTELTTDQPNMQGHSDSTFTFSATLRNRTAEKQTYALAAQAAAGWDVTFSDGSNSVTSVEVDANGQKTITISAKPPQSVQAGTYDIPISASNNSTNGSTTVEAVVTGTYDLALSTPNDLLSTKVTAGSTRKLDLVVTNKGSAELKQVAMTAESPTDWEVTFEPSTIASIKPGETAHVQATIKADKKALAGDYVVNVNAAAPEKSADAQFRVAVKSSVLWGWIGIVIILAVIAAIYGLFRKFGRR</sequence>
<feature type="domain" description="Alpha-galactosidase NEW3" evidence="3">
    <location>
        <begin position="268"/>
        <end position="342"/>
    </location>
</feature>
<proteinExistence type="predicted"/>
<dbReference type="Proteomes" id="UP001285921">
    <property type="component" value="Unassembled WGS sequence"/>
</dbReference>